<protein>
    <submittedName>
        <fullName evidence="1">Replication protein</fullName>
    </submittedName>
</protein>
<proteinExistence type="predicted"/>
<evidence type="ECO:0000313" key="2">
    <source>
        <dbReference type="Proteomes" id="UP001597318"/>
    </source>
</evidence>
<dbReference type="Proteomes" id="UP001597318">
    <property type="component" value="Unassembled WGS sequence"/>
</dbReference>
<evidence type="ECO:0000313" key="1">
    <source>
        <dbReference type="EMBL" id="MFD2212345.1"/>
    </source>
</evidence>
<dbReference type="RefSeq" id="WP_247342534.1">
    <property type="nucleotide sequence ID" value="NZ_CP095550.1"/>
</dbReference>
<sequence length="97" mass="11638">MEKFKKVNTGFWRDPVVRDMDWEEKYFYLYLLTNPQATQDGIYQVSIEQIAEKTLLSIETVQALISRFSERFKLITYNPETCEILVKNEGEYFHDED</sequence>
<comment type="caution">
    <text evidence="1">The sequence shown here is derived from an EMBL/GenBank/DDBJ whole genome shotgun (WGS) entry which is preliminary data.</text>
</comment>
<reference evidence="2" key="1">
    <citation type="journal article" date="2019" name="Int. J. Syst. Evol. Microbiol.">
        <title>The Global Catalogue of Microorganisms (GCM) 10K type strain sequencing project: providing services to taxonomists for standard genome sequencing and annotation.</title>
        <authorList>
            <consortium name="The Broad Institute Genomics Platform"/>
            <consortium name="The Broad Institute Genome Sequencing Center for Infectious Disease"/>
            <person name="Wu L."/>
            <person name="Ma J."/>
        </authorList>
    </citation>
    <scope>NUCLEOTIDE SEQUENCE [LARGE SCALE GENOMIC DNA]</scope>
    <source>
        <strain evidence="2">CGMCC 1.15474</strain>
    </source>
</reference>
<dbReference type="EMBL" id="JBHUIK010000001">
    <property type="protein sequence ID" value="MFD2212345.1"/>
    <property type="molecule type" value="Genomic_DNA"/>
</dbReference>
<gene>
    <name evidence="1" type="ORF">ACFSKK_01310</name>
</gene>
<name>A0ABW5BSD7_9BACI</name>
<keyword evidence="2" id="KW-1185">Reference proteome</keyword>
<organism evidence="1 2">
    <name type="scientific">Metabacillus endolithicus</name>
    <dbReference type="NCBI Taxonomy" id="1535204"/>
    <lineage>
        <taxon>Bacteria</taxon>
        <taxon>Bacillati</taxon>
        <taxon>Bacillota</taxon>
        <taxon>Bacilli</taxon>
        <taxon>Bacillales</taxon>
        <taxon>Bacillaceae</taxon>
        <taxon>Metabacillus</taxon>
    </lineage>
</organism>
<accession>A0ABW5BSD7</accession>